<dbReference type="RefSeq" id="WP_098979296.1">
    <property type="nucleotide sequence ID" value="NZ_NIRJ01000001.1"/>
</dbReference>
<name>A0A2C6AZW1_FUSNP</name>
<dbReference type="InterPro" id="IPR021695">
    <property type="entry name" value="Phage_KPP10_Orf10"/>
</dbReference>
<evidence type="ECO:0000313" key="2">
    <source>
        <dbReference type="Proteomes" id="UP000225199"/>
    </source>
</evidence>
<evidence type="ECO:0008006" key="3">
    <source>
        <dbReference type="Google" id="ProtNLM"/>
    </source>
</evidence>
<protein>
    <recommendedName>
        <fullName evidence="3">DUF3277 domain-containing protein</fullName>
    </recommendedName>
</protein>
<gene>
    <name evidence="1" type="ORF">CA840_09465</name>
</gene>
<dbReference type="Pfam" id="PF11681">
    <property type="entry name" value="Phage_Tube_PhiTE"/>
    <property type="match status" value="1"/>
</dbReference>
<organism evidence="1 2">
    <name type="scientific">Fusobacterium nucleatum subsp. polymorphum</name>
    <name type="common">Fusobacterium polymorphum</name>
    <dbReference type="NCBI Taxonomy" id="76857"/>
    <lineage>
        <taxon>Bacteria</taxon>
        <taxon>Fusobacteriati</taxon>
        <taxon>Fusobacteriota</taxon>
        <taxon>Fusobacteriia</taxon>
        <taxon>Fusobacteriales</taxon>
        <taxon>Fusobacteriaceae</taxon>
        <taxon>Fusobacterium</taxon>
    </lineage>
</organism>
<proteinExistence type="predicted"/>
<dbReference type="Proteomes" id="UP000225199">
    <property type="component" value="Unassembled WGS sequence"/>
</dbReference>
<dbReference type="AlphaFoldDB" id="A0A2C6AZW1"/>
<evidence type="ECO:0000313" key="1">
    <source>
        <dbReference type="EMBL" id="PHH97500.1"/>
    </source>
</evidence>
<sequence length="140" mass="15643">MPKNHYNYNPNKVDLIIDGIRMYDFGEDVKFTVAYEEDFREVITGVDGDSTTVEHNNRNALITLKVLAASPLNVTLKKLASSAKEFGVLVVDGNFNGDIGSNASKAHFVKIADFNAEKAPKAREWQIRVIDLKETNDLLK</sequence>
<comment type="caution">
    <text evidence="1">The sequence shown here is derived from an EMBL/GenBank/DDBJ whole genome shotgun (WGS) entry which is preliminary data.</text>
</comment>
<accession>A0A2C6AZW1</accession>
<reference evidence="1 2" key="1">
    <citation type="submission" date="2017-06" db="EMBL/GenBank/DDBJ databases">
        <title>Draft genome sequence of Fusobacterium nucleatum subsp. polymorphum KCOM 1002 (=ChDC F175).</title>
        <authorList>
            <person name="Kook J.-K."/>
            <person name="Park S.-N."/>
            <person name="Lim Y.K."/>
            <person name="Roh H."/>
        </authorList>
    </citation>
    <scope>NUCLEOTIDE SEQUENCE [LARGE SCALE GENOMIC DNA]</scope>
    <source>
        <strain evidence="2">KCOM 1002 (ChDC F175)</strain>
    </source>
</reference>
<dbReference type="EMBL" id="NIRJ01000001">
    <property type="protein sequence ID" value="PHH97500.1"/>
    <property type="molecule type" value="Genomic_DNA"/>
</dbReference>